<organism evidence="5 6">
    <name type="scientific">Azohydromonas lata</name>
    <dbReference type="NCBI Taxonomy" id="45677"/>
    <lineage>
        <taxon>Bacteria</taxon>
        <taxon>Pseudomonadati</taxon>
        <taxon>Pseudomonadota</taxon>
        <taxon>Betaproteobacteria</taxon>
        <taxon>Burkholderiales</taxon>
        <taxon>Sphaerotilaceae</taxon>
        <taxon>Azohydromonas</taxon>
    </lineage>
</organism>
<evidence type="ECO:0000256" key="1">
    <source>
        <dbReference type="ARBA" id="ARBA00005568"/>
    </source>
</evidence>
<evidence type="ECO:0000256" key="2">
    <source>
        <dbReference type="ARBA" id="ARBA00022723"/>
    </source>
</evidence>
<dbReference type="InterPro" id="IPR015813">
    <property type="entry name" value="Pyrv/PenolPyrv_kinase-like_dom"/>
</dbReference>
<proteinExistence type="inferred from homology"/>
<evidence type="ECO:0000259" key="4">
    <source>
        <dbReference type="Pfam" id="PF03328"/>
    </source>
</evidence>
<comment type="caution">
    <text evidence="5">The sequence shown here is derived from an EMBL/GenBank/DDBJ whole genome shotgun (WGS) entry which is preliminary data.</text>
</comment>
<keyword evidence="3 5" id="KW-0456">Lyase</keyword>
<dbReference type="PANTHER" id="PTHR30502:SF0">
    <property type="entry name" value="PHOSPHOENOLPYRUVATE CARBOXYLASE FAMILY PROTEIN"/>
    <property type="match status" value="1"/>
</dbReference>
<dbReference type="RefSeq" id="WP_322466266.1">
    <property type="nucleotide sequence ID" value="NZ_JAXOJX010000025.1"/>
</dbReference>
<dbReference type="PANTHER" id="PTHR30502">
    <property type="entry name" value="2-KETO-3-DEOXY-L-RHAMNONATE ALDOLASE"/>
    <property type="match status" value="1"/>
</dbReference>
<evidence type="ECO:0000313" key="5">
    <source>
        <dbReference type="EMBL" id="MDZ5458094.1"/>
    </source>
</evidence>
<reference evidence="5 6" key="1">
    <citation type="submission" date="2023-11" db="EMBL/GenBank/DDBJ databases">
        <title>Draft genome of Azohydromonas lata strain H1 (DSM1123), a polyhydroxyalkanoate producer.</title>
        <authorList>
            <person name="Traversa D."/>
            <person name="D'Addabbo P."/>
            <person name="Pazzani C."/>
            <person name="Manzari C."/>
            <person name="Chiara M."/>
            <person name="Scrascia M."/>
        </authorList>
    </citation>
    <scope>NUCLEOTIDE SEQUENCE [LARGE SCALE GENOMIC DNA]</scope>
    <source>
        <strain evidence="5 6">H1</strain>
    </source>
</reference>
<keyword evidence="2" id="KW-0479">Metal-binding</keyword>
<dbReference type="SUPFAM" id="SSF51621">
    <property type="entry name" value="Phosphoenolpyruvate/pyruvate domain"/>
    <property type="match status" value="1"/>
</dbReference>
<dbReference type="Proteomes" id="UP001293718">
    <property type="component" value="Unassembled WGS sequence"/>
</dbReference>
<dbReference type="InterPro" id="IPR050251">
    <property type="entry name" value="HpcH-HpaI_aldolase"/>
</dbReference>
<protein>
    <submittedName>
        <fullName evidence="5">HpcH/HpaI aldolase/citrate lyase family protein</fullName>
    </submittedName>
</protein>
<comment type="similarity">
    <text evidence="1">Belongs to the HpcH/HpaI aldolase family.</text>
</comment>
<dbReference type="GO" id="GO:0016829">
    <property type="term" value="F:lyase activity"/>
    <property type="evidence" value="ECO:0007669"/>
    <property type="project" value="UniProtKB-KW"/>
</dbReference>
<gene>
    <name evidence="5" type="ORF">SM757_16075</name>
</gene>
<evidence type="ECO:0000256" key="3">
    <source>
        <dbReference type="ARBA" id="ARBA00023239"/>
    </source>
</evidence>
<dbReference type="EMBL" id="JAXOJX010000025">
    <property type="protein sequence ID" value="MDZ5458094.1"/>
    <property type="molecule type" value="Genomic_DNA"/>
</dbReference>
<accession>A0ABU5IH33</accession>
<name>A0ABU5IH33_9BURK</name>
<feature type="domain" description="HpcH/HpaI aldolase/citrate lyase" evidence="4">
    <location>
        <begin position="26"/>
        <end position="249"/>
    </location>
</feature>
<keyword evidence="6" id="KW-1185">Reference proteome</keyword>
<dbReference type="InterPro" id="IPR040442">
    <property type="entry name" value="Pyrv_kinase-like_dom_sf"/>
</dbReference>
<sequence>MSTSQSLSNSLPANTLKQALQANRRQVGLWVTFAHQPIAEVLADSGFDWLLFDMEHSPTDLHQVGQQLLAVRGKNVAPIVRVPVVDMAWTKRVLDAGAPNVMFPNVRNAAEARDCVAYTRFAPEGLRGVAGSTRAGNYTRYKDYMARANDEIGVIVQIESREALDDLEAICRVPGVDAVFIGPSDLAASLGYRGQSGHPDVQAAIAQAFRTANAAGVAAGTLAADGKADHYFEAGATMVGVGTDLHLLIAGADAVAARYAQR</sequence>
<dbReference type="Pfam" id="PF03328">
    <property type="entry name" value="HpcH_HpaI"/>
    <property type="match status" value="1"/>
</dbReference>
<evidence type="ECO:0000313" key="6">
    <source>
        <dbReference type="Proteomes" id="UP001293718"/>
    </source>
</evidence>
<dbReference type="InterPro" id="IPR005000">
    <property type="entry name" value="Aldolase/citrate-lyase_domain"/>
</dbReference>
<dbReference type="Gene3D" id="3.20.20.60">
    <property type="entry name" value="Phosphoenolpyruvate-binding domains"/>
    <property type="match status" value="1"/>
</dbReference>